<gene>
    <name evidence="1" type="ORF">AFUS01_LOCUS19257</name>
</gene>
<dbReference type="AlphaFoldDB" id="A0A8J2KSN7"/>
<sequence>LPSRSSTKKKSKDAPQADNLITLQKKKFLQVQFDYQTICNFCEYEGETASEIARHVGYKCQLPLTNQMLYDLLPEKPKGTFRKTKSRELDASGVSNKALQRMFDQVKLPGNVMIAPAELMYLWIGPRHKGKSRRCSDLRRKGVRGQSRITTFKESVQKRIQEDTLDFVGIPVSFYPTRQWYHLLGMTHSAMIVVKIRDLVNGTVQASFYDSFQPTRSKMFTDRVRQSDVRNIVSRLIGTSVAITEDIVWPSPVSKGCNAVTAFWGLALAMGYPEAADGKLPMPKTDGVIKGLKIRMKNMNKILMTE</sequence>
<accession>A0A8J2KSN7</accession>
<keyword evidence="2" id="KW-1185">Reference proteome</keyword>
<reference evidence="1" key="1">
    <citation type="submission" date="2021-06" db="EMBL/GenBank/DDBJ databases">
        <authorList>
            <person name="Hodson N. C."/>
            <person name="Mongue J. A."/>
            <person name="Jaron S. K."/>
        </authorList>
    </citation>
    <scope>NUCLEOTIDE SEQUENCE</scope>
</reference>
<proteinExistence type="predicted"/>
<evidence type="ECO:0000313" key="1">
    <source>
        <dbReference type="EMBL" id="CAG7730631.1"/>
    </source>
</evidence>
<feature type="non-terminal residue" evidence="1">
    <location>
        <position position="1"/>
    </location>
</feature>
<comment type="caution">
    <text evidence="1">The sequence shown here is derived from an EMBL/GenBank/DDBJ whole genome shotgun (WGS) entry which is preliminary data.</text>
</comment>
<dbReference type="Proteomes" id="UP000708208">
    <property type="component" value="Unassembled WGS sequence"/>
</dbReference>
<organism evidence="1 2">
    <name type="scientific">Allacma fusca</name>
    <dbReference type="NCBI Taxonomy" id="39272"/>
    <lineage>
        <taxon>Eukaryota</taxon>
        <taxon>Metazoa</taxon>
        <taxon>Ecdysozoa</taxon>
        <taxon>Arthropoda</taxon>
        <taxon>Hexapoda</taxon>
        <taxon>Collembola</taxon>
        <taxon>Symphypleona</taxon>
        <taxon>Sminthuridae</taxon>
        <taxon>Allacma</taxon>
    </lineage>
</organism>
<name>A0A8J2KSN7_9HEXA</name>
<evidence type="ECO:0000313" key="2">
    <source>
        <dbReference type="Proteomes" id="UP000708208"/>
    </source>
</evidence>
<protein>
    <submittedName>
        <fullName evidence="1">Uncharacterized protein</fullName>
    </submittedName>
</protein>
<dbReference type="EMBL" id="CAJVCH010197336">
    <property type="protein sequence ID" value="CAG7730631.1"/>
    <property type="molecule type" value="Genomic_DNA"/>
</dbReference>